<dbReference type="InterPro" id="IPR036097">
    <property type="entry name" value="HisK_dim/P_sf"/>
</dbReference>
<dbReference type="Gene3D" id="1.20.120.160">
    <property type="entry name" value="HPT domain"/>
    <property type="match status" value="1"/>
</dbReference>
<evidence type="ECO:0000256" key="5">
    <source>
        <dbReference type="ARBA" id="ARBA00022679"/>
    </source>
</evidence>
<evidence type="ECO:0000259" key="11">
    <source>
        <dbReference type="PROSITE" id="PS50109"/>
    </source>
</evidence>
<evidence type="ECO:0000256" key="2">
    <source>
        <dbReference type="ARBA" id="ARBA00012438"/>
    </source>
</evidence>
<dbReference type="FunFam" id="1.20.120.160:FF:000008">
    <property type="entry name" value="Chemotaxis sensor histidine kinase CheA"/>
    <property type="match status" value="1"/>
</dbReference>
<comment type="function">
    <text evidence="8">Involved in the transmission of sensory signals from the chemoreceptors to the flagellar motors. CheA is autophosphorylated; it can transfer its phosphate group to either CheB or CheY.</text>
</comment>
<dbReference type="Proteomes" id="UP000317839">
    <property type="component" value="Unassembled WGS sequence"/>
</dbReference>
<dbReference type="SMART" id="SM00387">
    <property type="entry name" value="HATPase_c"/>
    <property type="match status" value="1"/>
</dbReference>
<evidence type="ECO:0000259" key="12">
    <source>
        <dbReference type="PROSITE" id="PS50851"/>
    </source>
</evidence>
<dbReference type="PROSITE" id="PS50851">
    <property type="entry name" value="CHEW"/>
    <property type="match status" value="1"/>
</dbReference>
<dbReference type="Gene3D" id="3.30.565.10">
    <property type="entry name" value="Histidine kinase-like ATPase, C-terminal domain"/>
    <property type="match status" value="1"/>
</dbReference>
<dbReference type="GO" id="GO:0005737">
    <property type="term" value="C:cytoplasm"/>
    <property type="evidence" value="ECO:0007669"/>
    <property type="project" value="InterPro"/>
</dbReference>
<dbReference type="PANTHER" id="PTHR43395">
    <property type="entry name" value="SENSOR HISTIDINE KINASE CHEA"/>
    <property type="match status" value="1"/>
</dbReference>
<feature type="region of interest" description="Disordered" evidence="10">
    <location>
        <begin position="208"/>
        <end position="371"/>
    </location>
</feature>
<dbReference type="GO" id="GO:0000155">
    <property type="term" value="F:phosphorelay sensor kinase activity"/>
    <property type="evidence" value="ECO:0007669"/>
    <property type="project" value="InterPro"/>
</dbReference>
<evidence type="ECO:0000256" key="9">
    <source>
        <dbReference type="PROSITE-ProRule" id="PRU00110"/>
    </source>
</evidence>
<keyword evidence="5" id="KW-0808">Transferase</keyword>
<dbReference type="InterPro" id="IPR036061">
    <property type="entry name" value="CheW-like_dom_sf"/>
</dbReference>
<evidence type="ECO:0000313" key="14">
    <source>
        <dbReference type="EMBL" id="TQV75363.1"/>
    </source>
</evidence>
<dbReference type="PROSITE" id="PS50894">
    <property type="entry name" value="HPT"/>
    <property type="match status" value="1"/>
</dbReference>
<dbReference type="PRINTS" id="PR00344">
    <property type="entry name" value="BCTRLSENSOR"/>
</dbReference>
<feature type="compositionally biased region" description="Basic and acidic residues" evidence="10">
    <location>
        <begin position="314"/>
        <end position="324"/>
    </location>
</feature>
<dbReference type="InterPro" id="IPR002545">
    <property type="entry name" value="CheW-lke_dom"/>
</dbReference>
<gene>
    <name evidence="14" type="ORF">FLL45_10555</name>
</gene>
<evidence type="ECO:0000313" key="15">
    <source>
        <dbReference type="Proteomes" id="UP000317839"/>
    </source>
</evidence>
<dbReference type="SUPFAM" id="SSF47226">
    <property type="entry name" value="Histidine-containing phosphotransfer domain, HPT domain"/>
    <property type="match status" value="1"/>
</dbReference>
<dbReference type="Pfam" id="PF02518">
    <property type="entry name" value="HATPase_c"/>
    <property type="match status" value="1"/>
</dbReference>
<protein>
    <recommendedName>
        <fullName evidence="3">Chemotaxis protein CheA</fullName>
        <ecNumber evidence="2">2.7.13.3</ecNumber>
    </recommendedName>
</protein>
<dbReference type="EC" id="2.7.13.3" evidence="2"/>
<dbReference type="InterPro" id="IPR005467">
    <property type="entry name" value="His_kinase_dom"/>
</dbReference>
<dbReference type="InterPro" id="IPR003594">
    <property type="entry name" value="HATPase_dom"/>
</dbReference>
<evidence type="ECO:0000256" key="10">
    <source>
        <dbReference type="SAM" id="MobiDB-lite"/>
    </source>
</evidence>
<dbReference type="SMART" id="SM01231">
    <property type="entry name" value="H-kinase_dim"/>
    <property type="match status" value="1"/>
</dbReference>
<keyword evidence="6" id="KW-0418">Kinase</keyword>
<feature type="modified residue" description="Phosphohistidine" evidence="9">
    <location>
        <position position="49"/>
    </location>
</feature>
<feature type="compositionally biased region" description="Acidic residues" evidence="10">
    <location>
        <begin position="278"/>
        <end position="288"/>
    </location>
</feature>
<evidence type="ECO:0000256" key="6">
    <source>
        <dbReference type="ARBA" id="ARBA00022777"/>
    </source>
</evidence>
<evidence type="ECO:0000256" key="8">
    <source>
        <dbReference type="ARBA" id="ARBA00035100"/>
    </source>
</evidence>
<feature type="domain" description="Histidine kinase" evidence="11">
    <location>
        <begin position="410"/>
        <end position="619"/>
    </location>
</feature>
<proteinExistence type="predicted"/>
<dbReference type="InterPro" id="IPR008207">
    <property type="entry name" value="Sig_transdc_His_kin_Hpt_dom"/>
</dbReference>
<dbReference type="SMART" id="SM00260">
    <property type="entry name" value="CheW"/>
    <property type="match status" value="1"/>
</dbReference>
<dbReference type="InterPro" id="IPR037006">
    <property type="entry name" value="CheA-like_homodim_sf"/>
</dbReference>
<evidence type="ECO:0000256" key="3">
    <source>
        <dbReference type="ARBA" id="ARBA00021495"/>
    </source>
</evidence>
<dbReference type="SUPFAM" id="SSF47384">
    <property type="entry name" value="Homodimeric domain of signal transducing histidine kinase"/>
    <property type="match status" value="1"/>
</dbReference>
<dbReference type="InterPro" id="IPR051315">
    <property type="entry name" value="Bact_Chemotaxis_CheA"/>
</dbReference>
<feature type="compositionally biased region" description="Low complexity" evidence="10">
    <location>
        <begin position="179"/>
        <end position="192"/>
    </location>
</feature>
<feature type="compositionally biased region" description="Low complexity" evidence="10">
    <location>
        <begin position="132"/>
        <end position="157"/>
    </location>
</feature>
<name>A0A545TDR7_9GAMM</name>
<dbReference type="PROSITE" id="PS50109">
    <property type="entry name" value="HIS_KIN"/>
    <property type="match status" value="1"/>
</dbReference>
<dbReference type="FunFam" id="2.30.30.40:FF:000048">
    <property type="entry name" value="Chemotaxis protein CheA, putative"/>
    <property type="match status" value="1"/>
</dbReference>
<dbReference type="GO" id="GO:0006935">
    <property type="term" value="P:chemotaxis"/>
    <property type="evidence" value="ECO:0007669"/>
    <property type="project" value="InterPro"/>
</dbReference>
<accession>A0A545TDR7</accession>
<dbReference type="InterPro" id="IPR036890">
    <property type="entry name" value="HATPase_C_sf"/>
</dbReference>
<dbReference type="PANTHER" id="PTHR43395:SF1">
    <property type="entry name" value="CHEMOTAXIS PROTEIN CHEA"/>
    <property type="match status" value="1"/>
</dbReference>
<feature type="domain" description="HPt" evidence="13">
    <location>
        <begin position="2"/>
        <end position="106"/>
    </location>
</feature>
<organism evidence="14 15">
    <name type="scientific">Aliikangiella marina</name>
    <dbReference type="NCBI Taxonomy" id="1712262"/>
    <lineage>
        <taxon>Bacteria</taxon>
        <taxon>Pseudomonadati</taxon>
        <taxon>Pseudomonadota</taxon>
        <taxon>Gammaproteobacteria</taxon>
        <taxon>Oceanospirillales</taxon>
        <taxon>Pleioneaceae</taxon>
        <taxon>Aliikangiella</taxon>
    </lineage>
</organism>
<comment type="catalytic activity">
    <reaction evidence="1">
        <text>ATP + protein L-histidine = ADP + protein N-phospho-L-histidine.</text>
        <dbReference type="EC" id="2.7.13.3"/>
    </reaction>
</comment>
<evidence type="ECO:0000256" key="7">
    <source>
        <dbReference type="ARBA" id="ARBA00023012"/>
    </source>
</evidence>
<dbReference type="SMART" id="SM00073">
    <property type="entry name" value="HPT"/>
    <property type="match status" value="1"/>
</dbReference>
<feature type="compositionally biased region" description="Low complexity" evidence="10">
    <location>
        <begin position="343"/>
        <end position="366"/>
    </location>
</feature>
<reference evidence="14 15" key="1">
    <citation type="submission" date="2019-06" db="EMBL/GenBank/DDBJ databases">
        <title>Draft genome of Aliikangiella marina GYP-15.</title>
        <authorList>
            <person name="Wang G."/>
        </authorList>
    </citation>
    <scope>NUCLEOTIDE SEQUENCE [LARGE SCALE GENOMIC DNA]</scope>
    <source>
        <strain evidence="14 15">GYP-15</strain>
    </source>
</reference>
<dbReference type="InterPro" id="IPR004105">
    <property type="entry name" value="CheA-like_dim"/>
</dbReference>
<feature type="compositionally biased region" description="Low complexity" evidence="10">
    <location>
        <begin position="217"/>
        <end position="234"/>
    </location>
</feature>
<dbReference type="RefSeq" id="WP_142941978.1">
    <property type="nucleotide sequence ID" value="NZ_VIKR01000002.1"/>
</dbReference>
<dbReference type="Pfam" id="PF02895">
    <property type="entry name" value="H-kinase_dim"/>
    <property type="match status" value="1"/>
</dbReference>
<feature type="compositionally biased region" description="Low complexity" evidence="10">
    <location>
        <begin position="255"/>
        <end position="274"/>
    </location>
</feature>
<dbReference type="OrthoDB" id="9803176at2"/>
<evidence type="ECO:0000256" key="4">
    <source>
        <dbReference type="ARBA" id="ARBA00022553"/>
    </source>
</evidence>
<keyword evidence="4 9" id="KW-0597">Phosphoprotein</keyword>
<dbReference type="Pfam" id="PF01584">
    <property type="entry name" value="CheW"/>
    <property type="match status" value="1"/>
</dbReference>
<sequence>MSFDADEEILQDFLIEAGEILETMSEQLVALENEPEDMDLLNGIFRGFHTVKGGAGFLAIEPLVEICHITENIFDILRNGGRVADADLMDQILQALDIVNDMFESVRNGEYPENADPEFIKKLETYAVAQGEQAEPAEVSEPAEISAPASSESQPASDEISDAEFDNLLNELNAGGGEDTSTPAADAAPSSDDITDDEFEALLDELHGEGKFDSGGASTSKTTDTPPAAAATSDDITDDEFEALLDELHGGGAPGAKAAESEAPSSSKSETAASDPDLINDDEFEALLDELHGKGAGPSEKAAEPKAPPPQEKPASKPEPEKPAAKASAPKPTPKPAPKPEAKPAAAKQPAASKPAKAAAPKRAASGVATEATVRVDTKRLDDIMNMVGELVLARNRLKTLGQASQDEVLTKAIGNLDLVTADLQGAVMKTRMQPIKKVFGRFPRVVRDLARSLKKEINLEMVGEETDLDKNLVEALADPLVHLVRNSVDHGIESPEDRVAAGKPRAGKIILSAAQEGDHIMLAIEDDGKGMDPEILRKLAVDKGLMDREQADRLTEHECYNLIFMAGFSTKKEISDISGRGVGMDVVKTKITQLNGSLNIDSTLGQGTKLLIKVPLTLAILPTLMVKVKEQTFALPLTAVNEIFNLDLTKTNIVDGQLVTVVRDKALPLFFLNEWLTRDGIPGEREDQGHVVLVQVGTQRVGFVVDSLIGQEEVVIKPLGKSLHGTPGMAGATITSDGGIALIIDIPSLLKHYAG</sequence>
<feature type="compositionally biased region" description="Acidic residues" evidence="10">
    <location>
        <begin position="235"/>
        <end position="245"/>
    </location>
</feature>
<dbReference type="Gene3D" id="2.30.30.40">
    <property type="entry name" value="SH3 Domains"/>
    <property type="match status" value="1"/>
</dbReference>
<dbReference type="Pfam" id="PF01627">
    <property type="entry name" value="Hpt"/>
    <property type="match status" value="1"/>
</dbReference>
<dbReference type="AlphaFoldDB" id="A0A545TDR7"/>
<feature type="region of interest" description="Disordered" evidence="10">
    <location>
        <begin position="131"/>
        <end position="193"/>
    </location>
</feature>
<dbReference type="EMBL" id="VIKR01000002">
    <property type="protein sequence ID" value="TQV75363.1"/>
    <property type="molecule type" value="Genomic_DNA"/>
</dbReference>
<dbReference type="InterPro" id="IPR004358">
    <property type="entry name" value="Sig_transdc_His_kin-like_C"/>
</dbReference>
<feature type="domain" description="CheW-like" evidence="12">
    <location>
        <begin position="621"/>
        <end position="756"/>
    </location>
</feature>
<dbReference type="InterPro" id="IPR036641">
    <property type="entry name" value="HPT_dom_sf"/>
</dbReference>
<dbReference type="SUPFAM" id="SSF55874">
    <property type="entry name" value="ATPase domain of HSP90 chaperone/DNA topoisomerase II/histidine kinase"/>
    <property type="match status" value="1"/>
</dbReference>
<evidence type="ECO:0000256" key="1">
    <source>
        <dbReference type="ARBA" id="ARBA00000085"/>
    </source>
</evidence>
<evidence type="ECO:0000259" key="13">
    <source>
        <dbReference type="PROSITE" id="PS50894"/>
    </source>
</evidence>
<dbReference type="FunFam" id="3.30.565.10:FF:000016">
    <property type="entry name" value="Chemotaxis protein CheA, putative"/>
    <property type="match status" value="1"/>
</dbReference>
<keyword evidence="15" id="KW-1185">Reference proteome</keyword>
<dbReference type="Gene3D" id="1.10.287.560">
    <property type="entry name" value="Histidine kinase CheA-like, homodimeric domain"/>
    <property type="match status" value="1"/>
</dbReference>
<keyword evidence="7" id="KW-0902">Two-component regulatory system</keyword>
<dbReference type="SUPFAM" id="SSF50341">
    <property type="entry name" value="CheW-like"/>
    <property type="match status" value="1"/>
</dbReference>
<comment type="caution">
    <text evidence="14">The sequence shown here is derived from an EMBL/GenBank/DDBJ whole genome shotgun (WGS) entry which is preliminary data.</text>
</comment>
<dbReference type="CDD" id="cd00088">
    <property type="entry name" value="HPT"/>
    <property type="match status" value="1"/>
</dbReference>
<dbReference type="CDD" id="cd00731">
    <property type="entry name" value="CheA_reg"/>
    <property type="match status" value="1"/>
</dbReference>
<dbReference type="CDD" id="cd16916">
    <property type="entry name" value="HATPase_CheA-like"/>
    <property type="match status" value="1"/>
</dbReference>